<reference evidence="1 2" key="1">
    <citation type="submission" date="2021-04" db="EMBL/GenBank/DDBJ databases">
        <title>Genome analysis of Polyangium sp.</title>
        <authorList>
            <person name="Li Y."/>
            <person name="Wang J."/>
        </authorList>
    </citation>
    <scope>NUCLEOTIDE SEQUENCE [LARGE SCALE GENOMIC DNA]</scope>
    <source>
        <strain evidence="1 2">SDU14</strain>
    </source>
</reference>
<organism evidence="1 2">
    <name type="scientific">Polyangium jinanense</name>
    <dbReference type="NCBI Taxonomy" id="2829994"/>
    <lineage>
        <taxon>Bacteria</taxon>
        <taxon>Pseudomonadati</taxon>
        <taxon>Myxococcota</taxon>
        <taxon>Polyangia</taxon>
        <taxon>Polyangiales</taxon>
        <taxon>Polyangiaceae</taxon>
        <taxon>Polyangium</taxon>
    </lineage>
</organism>
<protein>
    <submittedName>
        <fullName evidence="1">Uncharacterized protein</fullName>
    </submittedName>
</protein>
<dbReference type="Proteomes" id="UP001151081">
    <property type="component" value="Unassembled WGS sequence"/>
</dbReference>
<accession>A0A9X3XHQ8</accession>
<evidence type="ECO:0000313" key="1">
    <source>
        <dbReference type="EMBL" id="MDC3989550.1"/>
    </source>
</evidence>
<dbReference type="RefSeq" id="WP_272428083.1">
    <property type="nucleotide sequence ID" value="NZ_JAGTJJ010000122.1"/>
</dbReference>
<dbReference type="Gene3D" id="3.20.20.370">
    <property type="entry name" value="Glycoside hydrolase/deacetylase"/>
    <property type="match status" value="1"/>
</dbReference>
<keyword evidence="2" id="KW-1185">Reference proteome</keyword>
<dbReference type="EMBL" id="JAGTJJ010000122">
    <property type="protein sequence ID" value="MDC3989550.1"/>
    <property type="molecule type" value="Genomic_DNA"/>
</dbReference>
<comment type="caution">
    <text evidence="1">The sequence shown here is derived from an EMBL/GenBank/DDBJ whole genome shotgun (WGS) entry which is preliminary data.</text>
</comment>
<name>A0A9X3XHQ8_9BACT</name>
<gene>
    <name evidence="1" type="ORF">KEG57_54335</name>
</gene>
<dbReference type="AlphaFoldDB" id="A0A9X3XHQ8"/>
<proteinExistence type="predicted"/>
<sequence length="639" mass="69810">MACGPGDPLTFDPAVSDDEAAICVEVPATEKVEGKLWGLPTRDVPVDATREPRRVKMTPPPNHWQMQVGVLALSPDWQDMLAIEHVLAPMGIPYAQTTAPKLALQHDIAMFFPDAYEESFHATDIEAMGNFIGKGGVLVWRDSDVTFLRDLAGVPASTFGLPHHVVRLTKEGEAAFPSLDQPEEREIPLGGGPEEFLNTWTLEVDPTAEGVVVLATFEDGSPAIVRRNAGPAVIYTMGVDFRDVVIRNQLGYPLDGAARGYINVFEPATDAWLLMMRDIYDAHARFGVRLHTAPNGLSGALLISHDLDWGPSYDRSAVYAEREAALGASTTYFAHTKYVDDVQDHAFFSRDRGCQLASFLRLGHAVGSHSVAHSKMLHLFEVGDGAEAYPSYAPYNVSPYETQWGTLYGELRVSKSLIDGSLDAARVSHETQSFRAGELSYHPESPLALERVGYRTDSTQAVGVVLTNFPYRLMTSLPEIQDTDVFELPVTLEDELPPRLDLRVEQALGVITQNARNGAPTSLLIHPNVTDYKLAAEEMILAKLPEGVAAMSVDAFARFWRARDAVTFTLIDYNVLEGTLTISLRPEEAIEGLTLRVDEVLTSVSEPAGAVLSPPKDGGRLLVLPALEAGQGVDVVLHY</sequence>
<evidence type="ECO:0000313" key="2">
    <source>
        <dbReference type="Proteomes" id="UP001151081"/>
    </source>
</evidence>